<organism evidence="3 4">
    <name type="scientific">Demequina litorisediminis</name>
    <dbReference type="NCBI Taxonomy" id="1849022"/>
    <lineage>
        <taxon>Bacteria</taxon>
        <taxon>Bacillati</taxon>
        <taxon>Actinomycetota</taxon>
        <taxon>Actinomycetes</taxon>
        <taxon>Micrococcales</taxon>
        <taxon>Demequinaceae</taxon>
        <taxon>Demequina</taxon>
    </lineage>
</organism>
<dbReference type="SUPFAM" id="SSF55347">
    <property type="entry name" value="Glyceraldehyde-3-phosphate dehydrogenase-like, C-terminal domain"/>
    <property type="match status" value="1"/>
</dbReference>
<accession>A0ABQ6IK27</accession>
<dbReference type="Gene3D" id="3.30.360.10">
    <property type="entry name" value="Dihydrodipicolinate Reductase, domain 2"/>
    <property type="match status" value="1"/>
</dbReference>
<evidence type="ECO:0000256" key="1">
    <source>
        <dbReference type="ARBA" id="ARBA00023002"/>
    </source>
</evidence>
<dbReference type="EMBL" id="BSUN01000001">
    <property type="protein sequence ID" value="GMA37498.1"/>
    <property type="molecule type" value="Genomic_DNA"/>
</dbReference>
<reference evidence="4" key="1">
    <citation type="journal article" date="2019" name="Int. J. Syst. Evol. Microbiol.">
        <title>The Global Catalogue of Microorganisms (GCM) 10K type strain sequencing project: providing services to taxonomists for standard genome sequencing and annotation.</title>
        <authorList>
            <consortium name="The Broad Institute Genomics Platform"/>
            <consortium name="The Broad Institute Genome Sequencing Center for Infectious Disease"/>
            <person name="Wu L."/>
            <person name="Ma J."/>
        </authorList>
    </citation>
    <scope>NUCLEOTIDE SEQUENCE [LARGE SCALE GENOMIC DNA]</scope>
    <source>
        <strain evidence="4">NBRC 112299</strain>
    </source>
</reference>
<dbReference type="InterPro" id="IPR020831">
    <property type="entry name" value="GlycerAld/Erythrose_P_DH"/>
</dbReference>
<dbReference type="Pfam" id="PF02800">
    <property type="entry name" value="Gp_dh_C"/>
    <property type="match status" value="1"/>
</dbReference>
<evidence type="ECO:0000259" key="2">
    <source>
        <dbReference type="Pfam" id="PF02800"/>
    </source>
</evidence>
<proteinExistence type="predicted"/>
<comment type="caution">
    <text evidence="3">The sequence shown here is derived from an EMBL/GenBank/DDBJ whole genome shotgun (WGS) entry which is preliminary data.</text>
</comment>
<feature type="domain" description="Glyceraldehyde 3-phosphate dehydrogenase catalytic" evidence="2">
    <location>
        <begin position="1"/>
        <end position="72"/>
    </location>
</feature>
<name>A0ABQ6IK27_9MICO</name>
<dbReference type="InterPro" id="IPR020829">
    <property type="entry name" value="GlycerAld_3-P_DH_cat"/>
</dbReference>
<protein>
    <recommendedName>
        <fullName evidence="2">Glyceraldehyde 3-phosphate dehydrogenase catalytic domain-containing protein</fullName>
    </recommendedName>
</protein>
<gene>
    <name evidence="3" type="ORF">GCM10025876_37020</name>
</gene>
<dbReference type="Proteomes" id="UP001157125">
    <property type="component" value="Unassembled WGS sequence"/>
</dbReference>
<dbReference type="PANTHER" id="PTHR10836:SF76">
    <property type="entry name" value="GLYCERALDEHYDE-3-PHOSPHATE DEHYDROGENASE-RELATED"/>
    <property type="match status" value="1"/>
</dbReference>
<sequence length="131" mass="13997">MRVPTITGSATDLTFEAGREVTVDEVNAAVKAAAEGAMAGTLAYVEDDIVSSDIVGDPHQSIFDAKAHQGVGQHGQDRGLVRQRVGLLDLARQADHLRRRQGSDPPHPDLIVATPAHAPRVRALLCQECED</sequence>
<keyword evidence="1" id="KW-0560">Oxidoreductase</keyword>
<evidence type="ECO:0000313" key="4">
    <source>
        <dbReference type="Proteomes" id="UP001157125"/>
    </source>
</evidence>
<dbReference type="PANTHER" id="PTHR10836">
    <property type="entry name" value="GLYCERALDEHYDE 3-PHOSPHATE DEHYDROGENASE"/>
    <property type="match status" value="1"/>
</dbReference>
<keyword evidence="4" id="KW-1185">Reference proteome</keyword>
<evidence type="ECO:0000313" key="3">
    <source>
        <dbReference type="EMBL" id="GMA37498.1"/>
    </source>
</evidence>